<reference evidence="2" key="1">
    <citation type="submission" date="2022-07" db="EMBL/GenBank/DDBJ databases">
        <title>Genome analysis of Parmales, a sister group of diatoms, reveals the evolutionary specialization of diatoms from phago-mixotrophs to photoautotrophs.</title>
        <authorList>
            <person name="Ban H."/>
            <person name="Sato S."/>
            <person name="Yoshikawa S."/>
            <person name="Kazumasa Y."/>
            <person name="Nakamura Y."/>
            <person name="Ichinomiya M."/>
            <person name="Saitoh K."/>
            <person name="Sato N."/>
            <person name="Blanc-Mathieu R."/>
            <person name="Endo H."/>
            <person name="Kuwata A."/>
            <person name="Ogata H."/>
        </authorList>
    </citation>
    <scope>NUCLEOTIDE SEQUENCE</scope>
</reference>
<evidence type="ECO:0000313" key="3">
    <source>
        <dbReference type="Proteomes" id="UP001165082"/>
    </source>
</evidence>
<keyword evidence="3" id="KW-1185">Reference proteome</keyword>
<comment type="caution">
    <text evidence="2">The sequence shown here is derived from an EMBL/GenBank/DDBJ whole genome shotgun (WGS) entry which is preliminary data.</text>
</comment>
<feature type="non-terminal residue" evidence="2">
    <location>
        <position position="1"/>
    </location>
</feature>
<dbReference type="PROSITE" id="PS50042">
    <property type="entry name" value="CNMP_BINDING_3"/>
    <property type="match status" value="1"/>
</dbReference>
<evidence type="ECO:0000313" key="2">
    <source>
        <dbReference type="EMBL" id="GMH54062.1"/>
    </source>
</evidence>
<organism evidence="2 3">
    <name type="scientific">Triparma retinervis</name>
    <dbReference type="NCBI Taxonomy" id="2557542"/>
    <lineage>
        <taxon>Eukaryota</taxon>
        <taxon>Sar</taxon>
        <taxon>Stramenopiles</taxon>
        <taxon>Ochrophyta</taxon>
        <taxon>Bolidophyceae</taxon>
        <taxon>Parmales</taxon>
        <taxon>Triparmaceae</taxon>
        <taxon>Triparma</taxon>
    </lineage>
</organism>
<name>A0A9W7DTA7_9STRA</name>
<feature type="non-terminal residue" evidence="2">
    <location>
        <position position="376"/>
    </location>
</feature>
<dbReference type="InterPro" id="IPR014710">
    <property type="entry name" value="RmlC-like_jellyroll"/>
</dbReference>
<dbReference type="CDD" id="cd00038">
    <property type="entry name" value="CAP_ED"/>
    <property type="match status" value="1"/>
</dbReference>
<dbReference type="Proteomes" id="UP001165082">
    <property type="component" value="Unassembled WGS sequence"/>
</dbReference>
<dbReference type="SUPFAM" id="SSF51206">
    <property type="entry name" value="cAMP-binding domain-like"/>
    <property type="match status" value="1"/>
</dbReference>
<dbReference type="Gene3D" id="2.60.120.10">
    <property type="entry name" value="Jelly Rolls"/>
    <property type="match status" value="1"/>
</dbReference>
<gene>
    <name evidence="2" type="ORF">TrRE_jg2064</name>
</gene>
<dbReference type="OrthoDB" id="2021138at2759"/>
<accession>A0A9W7DTA7</accession>
<evidence type="ECO:0000259" key="1">
    <source>
        <dbReference type="PROSITE" id="PS50042"/>
    </source>
</evidence>
<protein>
    <recommendedName>
        <fullName evidence="1">Cyclic nucleotide-binding domain-containing protein</fullName>
    </recommendedName>
</protein>
<sequence>TSSFLHNLTSHPFGASDAAGKVSEVIRGWINNSTTSPGCKLQRDKCWKAFRGWRTLWIRFKKIDERRMERQLGEASKKLLTLPPKKRRPPDISSLLHFHNTSMHDLLDFSSFPIFPNRISKKQTELFNVVQPSVLVGPHQADLTGGYLGKPMHNIEAPKEKRVTGVGFGGVMLTKEKSDTWMASAVTVEESDVLVVSPKIFKEVFLKDHRNKYVLAKRTKELSAMPVFKLLMPSHLHKLSQDFKNGSYVAKSNIVEVGDALTKVVVVAGGEVDVTAKVEDPRSPGRVLDVTVARLGKGGIIGDVELIYSKSIFTLKATAATAAVETFEISRENFGTHIFENNHAEAARDKLVKSVEEKVAFNSKRVKEEMLKFAHF</sequence>
<feature type="domain" description="Cyclic nucleotide-binding" evidence="1">
    <location>
        <begin position="227"/>
        <end position="334"/>
    </location>
</feature>
<dbReference type="AlphaFoldDB" id="A0A9W7DTA7"/>
<proteinExistence type="predicted"/>
<dbReference type="InterPro" id="IPR000595">
    <property type="entry name" value="cNMP-bd_dom"/>
</dbReference>
<dbReference type="SMART" id="SM00100">
    <property type="entry name" value="cNMP"/>
    <property type="match status" value="1"/>
</dbReference>
<dbReference type="EMBL" id="BRXZ01000794">
    <property type="protein sequence ID" value="GMH54062.1"/>
    <property type="molecule type" value="Genomic_DNA"/>
</dbReference>
<dbReference type="InterPro" id="IPR018490">
    <property type="entry name" value="cNMP-bd_dom_sf"/>
</dbReference>